<keyword evidence="7" id="KW-1185">Reference proteome</keyword>
<dbReference type="NCBIfam" id="TIGR00229">
    <property type="entry name" value="sensory_box"/>
    <property type="match status" value="1"/>
</dbReference>
<dbReference type="SUPFAM" id="SSF55785">
    <property type="entry name" value="PYP-like sensor domain (PAS domain)"/>
    <property type="match status" value="1"/>
</dbReference>
<feature type="domain" description="PAS" evidence="5">
    <location>
        <begin position="34"/>
        <end position="85"/>
    </location>
</feature>
<dbReference type="RefSeq" id="WP_254093390.1">
    <property type="nucleotide sequence ID" value="NZ_JAHESC010000057.1"/>
</dbReference>
<reference evidence="6 7" key="1">
    <citation type="submission" date="2021-05" db="EMBL/GenBank/DDBJ databases">
        <title>A Polyphasic approach of four new species of the genus Ohtaekwangia: Ohtaekwangia histidinii sp. nov., Ohtaekwangia cretensis sp. nov., Ohtaekwangia indiensis sp. nov., Ohtaekwangia reichenbachii sp. nov. from diverse environment.</title>
        <authorList>
            <person name="Octaviana S."/>
        </authorList>
    </citation>
    <scope>NUCLEOTIDE SEQUENCE [LARGE SCALE GENOMIC DNA]</scope>
    <source>
        <strain evidence="6 7">PWU37</strain>
    </source>
</reference>
<dbReference type="EC" id="2.7.13.3" evidence="2"/>
<proteinExistence type="predicted"/>
<evidence type="ECO:0000313" key="6">
    <source>
        <dbReference type="EMBL" id="MBT1690171.1"/>
    </source>
</evidence>
<evidence type="ECO:0000313" key="7">
    <source>
        <dbReference type="Proteomes" id="UP001319180"/>
    </source>
</evidence>
<dbReference type="PANTHER" id="PTHR43547">
    <property type="entry name" value="TWO-COMPONENT HISTIDINE KINASE"/>
    <property type="match status" value="1"/>
</dbReference>
<dbReference type="Gene3D" id="3.30.450.20">
    <property type="entry name" value="PAS domain"/>
    <property type="match status" value="1"/>
</dbReference>
<organism evidence="6 7">
    <name type="scientific">Dawidia soli</name>
    <dbReference type="NCBI Taxonomy" id="2782352"/>
    <lineage>
        <taxon>Bacteria</taxon>
        <taxon>Pseudomonadati</taxon>
        <taxon>Bacteroidota</taxon>
        <taxon>Cytophagia</taxon>
        <taxon>Cytophagales</taxon>
        <taxon>Chryseotaleaceae</taxon>
        <taxon>Dawidia</taxon>
    </lineage>
</organism>
<dbReference type="Gene3D" id="3.30.565.10">
    <property type="entry name" value="Histidine kinase-like ATPase, C-terminal domain"/>
    <property type="match status" value="1"/>
</dbReference>
<dbReference type="PANTHER" id="PTHR43547:SF2">
    <property type="entry name" value="HYBRID SIGNAL TRANSDUCTION HISTIDINE KINASE C"/>
    <property type="match status" value="1"/>
</dbReference>
<keyword evidence="6" id="KW-0808">Transferase</keyword>
<protein>
    <recommendedName>
        <fullName evidence="2">histidine kinase</fullName>
        <ecNumber evidence="2">2.7.13.3</ecNumber>
    </recommendedName>
</protein>
<dbReference type="PROSITE" id="PS50109">
    <property type="entry name" value="HIS_KIN"/>
    <property type="match status" value="1"/>
</dbReference>
<dbReference type="GO" id="GO:0000155">
    <property type="term" value="F:phosphorelay sensor kinase activity"/>
    <property type="evidence" value="ECO:0007669"/>
    <property type="project" value="TreeGrafter"/>
</dbReference>
<dbReference type="InterPro" id="IPR004358">
    <property type="entry name" value="Sig_transdc_His_kin-like_C"/>
</dbReference>
<feature type="domain" description="Histidine kinase" evidence="4">
    <location>
        <begin position="147"/>
        <end position="363"/>
    </location>
</feature>
<dbReference type="SMART" id="SM00387">
    <property type="entry name" value="HATPase_c"/>
    <property type="match status" value="1"/>
</dbReference>
<dbReference type="InterPro" id="IPR003594">
    <property type="entry name" value="HATPase_dom"/>
</dbReference>
<comment type="catalytic activity">
    <reaction evidence="1">
        <text>ATP + protein L-histidine = ADP + protein N-phospho-L-histidine.</text>
        <dbReference type="EC" id="2.7.13.3"/>
    </reaction>
</comment>
<dbReference type="InterPro" id="IPR036890">
    <property type="entry name" value="HATPase_C_sf"/>
</dbReference>
<name>A0AAP2GK82_9BACT</name>
<accession>A0AAP2GK82</accession>
<dbReference type="PROSITE" id="PS50112">
    <property type="entry name" value="PAS"/>
    <property type="match status" value="1"/>
</dbReference>
<dbReference type="Pfam" id="PF02518">
    <property type="entry name" value="HATPase_c"/>
    <property type="match status" value="1"/>
</dbReference>
<keyword evidence="3" id="KW-0597">Phosphoprotein</keyword>
<evidence type="ECO:0000259" key="4">
    <source>
        <dbReference type="PROSITE" id="PS50109"/>
    </source>
</evidence>
<dbReference type="SUPFAM" id="SSF55874">
    <property type="entry name" value="ATPase domain of HSP90 chaperone/DNA topoisomerase II/histidine kinase"/>
    <property type="match status" value="1"/>
</dbReference>
<evidence type="ECO:0000256" key="3">
    <source>
        <dbReference type="ARBA" id="ARBA00022553"/>
    </source>
</evidence>
<dbReference type="PRINTS" id="PR00344">
    <property type="entry name" value="BCTRLSENSOR"/>
</dbReference>
<dbReference type="InterPro" id="IPR000014">
    <property type="entry name" value="PAS"/>
</dbReference>
<evidence type="ECO:0000259" key="5">
    <source>
        <dbReference type="PROSITE" id="PS50112"/>
    </source>
</evidence>
<comment type="caution">
    <text evidence="6">The sequence shown here is derived from an EMBL/GenBank/DDBJ whole genome shotgun (WGS) entry which is preliminary data.</text>
</comment>
<keyword evidence="6" id="KW-0418">Kinase</keyword>
<evidence type="ECO:0000256" key="1">
    <source>
        <dbReference type="ARBA" id="ARBA00000085"/>
    </source>
</evidence>
<dbReference type="SMART" id="SM00091">
    <property type="entry name" value="PAS"/>
    <property type="match status" value="1"/>
</dbReference>
<dbReference type="EMBL" id="JAHESC010000057">
    <property type="protein sequence ID" value="MBT1690171.1"/>
    <property type="molecule type" value="Genomic_DNA"/>
</dbReference>
<dbReference type="CDD" id="cd00130">
    <property type="entry name" value="PAS"/>
    <property type="match status" value="1"/>
</dbReference>
<dbReference type="InterPro" id="IPR005467">
    <property type="entry name" value="His_kinase_dom"/>
</dbReference>
<dbReference type="InterPro" id="IPR035965">
    <property type="entry name" value="PAS-like_dom_sf"/>
</dbReference>
<evidence type="ECO:0000256" key="2">
    <source>
        <dbReference type="ARBA" id="ARBA00012438"/>
    </source>
</evidence>
<dbReference type="Pfam" id="PF08447">
    <property type="entry name" value="PAS_3"/>
    <property type="match status" value="1"/>
</dbReference>
<gene>
    <name evidence="6" type="ORF">KK078_26640</name>
</gene>
<dbReference type="CDD" id="cd00075">
    <property type="entry name" value="HATPase"/>
    <property type="match status" value="1"/>
</dbReference>
<dbReference type="Proteomes" id="UP001319180">
    <property type="component" value="Unassembled WGS sequence"/>
</dbReference>
<sequence>MQLSPETQQAEPFYDIKRIGGLSQDGVFVYKLSEGSFDYLNAAFTGIFGVTRDNVMAQSRLLLDFVMSEDRHYLQQRFADLLATGSITNTEFRIRLSSGVVKHISCDAYLWDGAEYAVGFVKDVSRVKEHENYMINYGAKKDTLLDMITHNLQGPLSLSENIIQHAQKSYQGEQYEAIHMHLRMIQDITRECIEIINNLLREEHLESEHIFVKKGRFDILEKVGSTLEKLVETNKDKQFRLITKLENLYINVDGVKFFQALHNLISNSIKFTPEGGQIDIMVEELDSDFTITVKDNGIGIPDHLKAFLFQKNNGKGRLGLKGEKSVGMGLPVTKKLIELMNGELWFESVENRGSSFFIRLPKE</sequence>
<dbReference type="AlphaFoldDB" id="A0AAP2GK82"/>
<dbReference type="InterPro" id="IPR013655">
    <property type="entry name" value="PAS_fold_3"/>
</dbReference>